<evidence type="ECO:0000313" key="8">
    <source>
        <dbReference type="EMBL" id="CAL5223285.1"/>
    </source>
</evidence>
<dbReference type="Pfam" id="PF00400">
    <property type="entry name" value="WD40"/>
    <property type="match status" value="3"/>
</dbReference>
<evidence type="ECO:0000256" key="4">
    <source>
        <dbReference type="ARBA" id="ARBA00023015"/>
    </source>
</evidence>
<evidence type="ECO:0000256" key="2">
    <source>
        <dbReference type="ARBA" id="ARBA00022574"/>
    </source>
</evidence>
<dbReference type="InterPro" id="IPR036322">
    <property type="entry name" value="WD40_repeat_dom_sf"/>
</dbReference>
<dbReference type="InterPro" id="IPR001680">
    <property type="entry name" value="WD40_rpt"/>
</dbReference>
<dbReference type="SUPFAM" id="SSF50978">
    <property type="entry name" value="WD40 repeat-like"/>
    <property type="match status" value="1"/>
</dbReference>
<sequence length="370" mass="41528">MCPNSAAKRNWNYKLTNNVKEEHGHPIYCVAFNFIGDCNNDIFASCGATRATIYRCHAGGKIEIVQAYLDDDENEEFYAVKWSVNVSTGAPLLLLAGKRGLLKVLDTETETLTRCLEGHGDAINDISVHPLKHSLVLTASRDSALRLWNIETNVCVLIIHGDGGHLNEVLSIDFHPFHGEQFLSSGMDNTVKIWSLTGMQEHIESSYAHDASKGKVFHTRQLACPTFSSHKVHFNYVDCVRWMGDLIVSKSVKDRIFVWQPDVKDDIVGTKGLVHLLHEMDMEDAHVWFVRFAMDKRCRTLACGNRQGTVFVWDPQDMDRKPAARLRREAPPASSRAHTTTRQTAVSADGSTIISCCDDSTIWRWDVQGA</sequence>
<feature type="region of interest" description="Disordered" evidence="7">
    <location>
        <begin position="322"/>
        <end position="346"/>
    </location>
</feature>
<dbReference type="Proteomes" id="UP001497392">
    <property type="component" value="Unassembled WGS sequence"/>
</dbReference>
<feature type="repeat" description="WD" evidence="6">
    <location>
        <begin position="116"/>
        <end position="158"/>
    </location>
</feature>
<evidence type="ECO:0000256" key="3">
    <source>
        <dbReference type="ARBA" id="ARBA00022737"/>
    </source>
</evidence>
<accession>A0ABP1FTM5</accession>
<keyword evidence="4" id="KW-0805">Transcription regulation</keyword>
<evidence type="ECO:0000256" key="5">
    <source>
        <dbReference type="ARBA" id="ARBA00023163"/>
    </source>
</evidence>
<dbReference type="InterPro" id="IPR015943">
    <property type="entry name" value="WD40/YVTN_repeat-like_dom_sf"/>
</dbReference>
<dbReference type="PROSITE" id="PS50294">
    <property type="entry name" value="WD_REPEATS_REGION"/>
    <property type="match status" value="2"/>
</dbReference>
<keyword evidence="9" id="KW-1185">Reference proteome</keyword>
<keyword evidence="2 6" id="KW-0853">WD repeat</keyword>
<dbReference type="InterPro" id="IPR019775">
    <property type="entry name" value="WD40_repeat_CS"/>
</dbReference>
<evidence type="ECO:0000256" key="1">
    <source>
        <dbReference type="ARBA" id="ARBA00008075"/>
    </source>
</evidence>
<evidence type="ECO:0000256" key="6">
    <source>
        <dbReference type="PROSITE-ProRule" id="PRU00221"/>
    </source>
</evidence>
<dbReference type="InterPro" id="IPR051243">
    <property type="entry name" value="PcG_WD-repeat"/>
</dbReference>
<dbReference type="PANTHER" id="PTHR10253">
    <property type="entry name" value="POLYCOMB PROTEIN"/>
    <property type="match status" value="1"/>
</dbReference>
<keyword evidence="5" id="KW-0804">Transcription</keyword>
<organism evidence="8 9">
    <name type="scientific">Coccomyxa viridis</name>
    <dbReference type="NCBI Taxonomy" id="1274662"/>
    <lineage>
        <taxon>Eukaryota</taxon>
        <taxon>Viridiplantae</taxon>
        <taxon>Chlorophyta</taxon>
        <taxon>core chlorophytes</taxon>
        <taxon>Trebouxiophyceae</taxon>
        <taxon>Trebouxiophyceae incertae sedis</taxon>
        <taxon>Coccomyxaceae</taxon>
        <taxon>Coccomyxa</taxon>
    </lineage>
</organism>
<reference evidence="8 9" key="1">
    <citation type="submission" date="2024-06" db="EMBL/GenBank/DDBJ databases">
        <authorList>
            <person name="Kraege A."/>
            <person name="Thomma B."/>
        </authorList>
    </citation>
    <scope>NUCLEOTIDE SEQUENCE [LARGE SCALE GENOMIC DNA]</scope>
</reference>
<comment type="similarity">
    <text evidence="1">Belongs to the WD repeat ESC family.</text>
</comment>
<keyword evidence="3" id="KW-0677">Repeat</keyword>
<dbReference type="Gene3D" id="2.130.10.10">
    <property type="entry name" value="YVTN repeat-like/Quinoprotein amine dehydrogenase"/>
    <property type="match status" value="1"/>
</dbReference>
<dbReference type="InterPro" id="IPR020472">
    <property type="entry name" value="WD40_PAC1"/>
</dbReference>
<evidence type="ECO:0000256" key="7">
    <source>
        <dbReference type="SAM" id="MobiDB-lite"/>
    </source>
</evidence>
<protein>
    <submittedName>
        <fullName evidence="8">G5773 protein</fullName>
    </submittedName>
</protein>
<dbReference type="PRINTS" id="PR00320">
    <property type="entry name" value="GPROTEINBRPT"/>
</dbReference>
<evidence type="ECO:0000313" key="9">
    <source>
        <dbReference type="Proteomes" id="UP001497392"/>
    </source>
</evidence>
<proteinExistence type="inferred from homology"/>
<comment type="caution">
    <text evidence="8">The sequence shown here is derived from an EMBL/GenBank/DDBJ whole genome shotgun (WGS) entry which is preliminary data.</text>
</comment>
<gene>
    <name evidence="8" type="primary">g5773</name>
    <name evidence="8" type="ORF">VP750_LOCUS4944</name>
</gene>
<feature type="repeat" description="WD" evidence="6">
    <location>
        <begin position="162"/>
        <end position="196"/>
    </location>
</feature>
<name>A0ABP1FTM5_9CHLO</name>
<dbReference type="SMART" id="SM00320">
    <property type="entry name" value="WD40"/>
    <property type="match status" value="6"/>
</dbReference>
<dbReference type="EMBL" id="CAXHTA020000008">
    <property type="protein sequence ID" value="CAL5223285.1"/>
    <property type="molecule type" value="Genomic_DNA"/>
</dbReference>
<dbReference type="PROSITE" id="PS00678">
    <property type="entry name" value="WD_REPEATS_1"/>
    <property type="match status" value="1"/>
</dbReference>
<dbReference type="PROSITE" id="PS50082">
    <property type="entry name" value="WD_REPEATS_2"/>
    <property type="match status" value="2"/>
</dbReference>